<evidence type="ECO:0000256" key="2">
    <source>
        <dbReference type="ARBA" id="ARBA00022598"/>
    </source>
</evidence>
<dbReference type="Proteomes" id="UP000267164">
    <property type="component" value="Chromosome"/>
</dbReference>
<reference evidence="7 8" key="1">
    <citation type="submission" date="2018-09" db="EMBL/GenBank/DDBJ databases">
        <title>Nocardia yunnanensis sp. nov., an actinomycete isolated from a soil sample.</title>
        <authorList>
            <person name="Zhang J."/>
        </authorList>
    </citation>
    <scope>NUCLEOTIDE SEQUENCE [LARGE SCALE GENOMIC DNA]</scope>
    <source>
        <strain evidence="7 8">CFHS0054</strain>
    </source>
</reference>
<evidence type="ECO:0000256" key="4">
    <source>
        <dbReference type="ARBA" id="ARBA00023098"/>
    </source>
</evidence>
<dbReference type="EMBL" id="CP032568">
    <property type="protein sequence ID" value="AYF77484.1"/>
    <property type="molecule type" value="Genomic_DNA"/>
</dbReference>
<dbReference type="CDD" id="cd05907">
    <property type="entry name" value="VL_LC_FACS_like"/>
    <property type="match status" value="1"/>
</dbReference>
<dbReference type="GO" id="GO:0004467">
    <property type="term" value="F:long-chain fatty acid-CoA ligase activity"/>
    <property type="evidence" value="ECO:0007669"/>
    <property type="project" value="TreeGrafter"/>
</dbReference>
<keyword evidence="2 7" id="KW-0436">Ligase</keyword>
<name>A0A386ZK09_9NOCA</name>
<dbReference type="InterPro" id="IPR000873">
    <property type="entry name" value="AMP-dep_synth/lig_dom"/>
</dbReference>
<protein>
    <recommendedName>
        <fullName evidence="5">Acyl-CoA synthetase</fullName>
    </recommendedName>
</protein>
<evidence type="ECO:0000313" key="8">
    <source>
        <dbReference type="Proteomes" id="UP000267164"/>
    </source>
</evidence>
<evidence type="ECO:0000256" key="3">
    <source>
        <dbReference type="ARBA" id="ARBA00022832"/>
    </source>
</evidence>
<dbReference type="AlphaFoldDB" id="A0A386ZK09"/>
<dbReference type="PANTHER" id="PTHR43272:SF32">
    <property type="entry name" value="AMP-DEPENDENT SYNTHETASE_LIGASE DOMAIN-CONTAINING PROTEIN"/>
    <property type="match status" value="1"/>
</dbReference>
<dbReference type="Pfam" id="PF23562">
    <property type="entry name" value="AMP-binding_C_3"/>
    <property type="match status" value="1"/>
</dbReference>
<evidence type="ECO:0000256" key="5">
    <source>
        <dbReference type="ARBA" id="ARBA00032875"/>
    </source>
</evidence>
<dbReference type="SUPFAM" id="SSF56801">
    <property type="entry name" value="Acetyl-CoA synthetase-like"/>
    <property type="match status" value="1"/>
</dbReference>
<comment type="similarity">
    <text evidence="1">Belongs to the ATP-dependent AMP-binding enzyme family.</text>
</comment>
<evidence type="ECO:0000313" key="7">
    <source>
        <dbReference type="EMBL" id="AYF77484.1"/>
    </source>
</evidence>
<organism evidence="7 8">
    <name type="scientific">Nocardia yunnanensis</name>
    <dbReference type="NCBI Taxonomy" id="2382165"/>
    <lineage>
        <taxon>Bacteria</taxon>
        <taxon>Bacillati</taxon>
        <taxon>Actinomycetota</taxon>
        <taxon>Actinomycetes</taxon>
        <taxon>Mycobacteriales</taxon>
        <taxon>Nocardiaceae</taxon>
        <taxon>Nocardia</taxon>
    </lineage>
</organism>
<accession>A0A386ZK09</accession>
<keyword evidence="8" id="KW-1185">Reference proteome</keyword>
<evidence type="ECO:0000256" key="1">
    <source>
        <dbReference type="ARBA" id="ARBA00006432"/>
    </source>
</evidence>
<evidence type="ECO:0000259" key="6">
    <source>
        <dbReference type="Pfam" id="PF00501"/>
    </source>
</evidence>
<dbReference type="Pfam" id="PF00501">
    <property type="entry name" value="AMP-binding"/>
    <property type="match status" value="1"/>
</dbReference>
<dbReference type="GO" id="GO:0016020">
    <property type="term" value="C:membrane"/>
    <property type="evidence" value="ECO:0007669"/>
    <property type="project" value="TreeGrafter"/>
</dbReference>
<keyword evidence="3" id="KW-0276">Fatty acid metabolism</keyword>
<keyword evidence="4" id="KW-0443">Lipid metabolism</keyword>
<dbReference type="InterPro" id="IPR042099">
    <property type="entry name" value="ANL_N_sf"/>
</dbReference>
<dbReference type="PANTHER" id="PTHR43272">
    <property type="entry name" value="LONG-CHAIN-FATTY-ACID--COA LIGASE"/>
    <property type="match status" value="1"/>
</dbReference>
<feature type="domain" description="AMP-dependent synthetase/ligase" evidence="6">
    <location>
        <begin position="5"/>
        <end position="413"/>
    </location>
</feature>
<dbReference type="Gene3D" id="3.40.50.12780">
    <property type="entry name" value="N-terminal domain of ligase-like"/>
    <property type="match status" value="1"/>
</dbReference>
<proteinExistence type="inferred from homology"/>
<dbReference type="PROSITE" id="PS00455">
    <property type="entry name" value="AMP_BINDING"/>
    <property type="match status" value="1"/>
</dbReference>
<gene>
    <name evidence="7" type="ORF">D7D52_30860</name>
</gene>
<sequence>MVEAFQANVARYPQEVALRSLGGAVTLTWREYGDRVRAIATGLAALGIGRGDTVALMMTNRPEFHLCDTAILHTGATPFSVYNTNPVDLLAYQFGNAGNRIVICERQFAPQVLAAVEQAAAQGGTVEHVICVDEAPEGCVSLSDIEATDNEDFDFEKAWRAVDPEDLLTIVYTSGTTGPPKGVELTHTNFLENARVVEEFGGGGTADKVVSYLPDAHAANRWFAHYLSLLTGAQITTSPDLKQVAAALTEVHPSVFLGVPRVWVKVKAALEERFAAEPSALKRRLIDWAIGAGRARARANSDGRTQSPFETLQFRLADRLVLNTIRAQLGMDRIRIAITGAAPIPKDTHEFFLGLGLPLCEGYGMTECTAGATVNRPDRIKIGTVGRALPGAEVRIAEDGEVLVRGKMVMRGYRNAPDKTAETVDAEGWLHTGDVGELDADGFLRIVDRKKELIINAAGKNMSPTNIENTVTECTPLAGTVVAIGEGRAYNTALICLDPDLAAAFAERHQLTDRSIAALARDPIVLKAVQEGIDAANAKLSRVEQIKKFVLLPDVWAPGSDNLTATGKLRRKPIAINYAATIDSLYG</sequence>
<dbReference type="InterPro" id="IPR020845">
    <property type="entry name" value="AMP-binding_CS"/>
</dbReference>
<dbReference type="OrthoDB" id="9803968at2"/>
<dbReference type="RefSeq" id="WP_120741995.1">
    <property type="nucleotide sequence ID" value="NZ_CP032568.1"/>
</dbReference>
<dbReference type="KEGG" id="nyu:D7D52_30860"/>